<proteinExistence type="predicted"/>
<dbReference type="AlphaFoldDB" id="A0A5B7KIS8"/>
<comment type="caution">
    <text evidence="1">The sequence shown here is derived from an EMBL/GenBank/DDBJ whole genome shotgun (WGS) entry which is preliminary data.</text>
</comment>
<evidence type="ECO:0000313" key="1">
    <source>
        <dbReference type="EMBL" id="MPD06746.1"/>
    </source>
</evidence>
<accession>A0A5B7KIS8</accession>
<protein>
    <submittedName>
        <fullName evidence="1">Uncharacterized protein</fullName>
    </submittedName>
</protein>
<dbReference type="OrthoDB" id="2668416at2759"/>
<dbReference type="EMBL" id="VSRR010152795">
    <property type="protein sequence ID" value="MPD06746.1"/>
    <property type="molecule type" value="Genomic_DNA"/>
</dbReference>
<organism evidence="1 2">
    <name type="scientific">Portunus trituberculatus</name>
    <name type="common">Swimming crab</name>
    <name type="synonym">Neptunus trituberculatus</name>
    <dbReference type="NCBI Taxonomy" id="210409"/>
    <lineage>
        <taxon>Eukaryota</taxon>
        <taxon>Metazoa</taxon>
        <taxon>Ecdysozoa</taxon>
        <taxon>Arthropoda</taxon>
        <taxon>Crustacea</taxon>
        <taxon>Multicrustacea</taxon>
        <taxon>Malacostraca</taxon>
        <taxon>Eumalacostraca</taxon>
        <taxon>Eucarida</taxon>
        <taxon>Decapoda</taxon>
        <taxon>Pleocyemata</taxon>
        <taxon>Brachyura</taxon>
        <taxon>Eubrachyura</taxon>
        <taxon>Portunoidea</taxon>
        <taxon>Portunidae</taxon>
        <taxon>Portuninae</taxon>
        <taxon>Portunus</taxon>
    </lineage>
</organism>
<sequence>MVCSTRRHYCGLQLLCVLQKKKKLLRKKRRALWCKKWLSRRPQKGSFNEIFLELQVENPEDLKNYTRIPVDAFYSLLVKTEPFISKQNTSLIVSISPGACLEATLLYLASAVLHSRLHYSTRISKQSLGVIIPETCEAIYNDIQSAPRLPTPTIPGRQMTLQNDLLRGSEKRDTVAYHNSSRGKSSRPSPSVLNHILGIVTGDTLEEKEGRPCLAVASANRSLVSCSRNRWVATRFSISFQS</sequence>
<keyword evidence="2" id="KW-1185">Reference proteome</keyword>
<dbReference type="Proteomes" id="UP000324222">
    <property type="component" value="Unassembled WGS sequence"/>
</dbReference>
<evidence type="ECO:0000313" key="2">
    <source>
        <dbReference type="Proteomes" id="UP000324222"/>
    </source>
</evidence>
<reference evidence="1 2" key="1">
    <citation type="submission" date="2019-05" db="EMBL/GenBank/DDBJ databases">
        <title>Another draft genome of Portunus trituberculatus and its Hox gene families provides insights of decapod evolution.</title>
        <authorList>
            <person name="Jeong J.-H."/>
            <person name="Song I."/>
            <person name="Kim S."/>
            <person name="Choi T."/>
            <person name="Kim D."/>
            <person name="Ryu S."/>
            <person name="Kim W."/>
        </authorList>
    </citation>
    <scope>NUCLEOTIDE SEQUENCE [LARGE SCALE GENOMIC DNA]</scope>
    <source>
        <tissue evidence="1">Muscle</tissue>
    </source>
</reference>
<gene>
    <name evidence="1" type="ORF">E2C01_102571</name>
</gene>
<name>A0A5B7KIS8_PORTR</name>